<proteinExistence type="predicted"/>
<dbReference type="Proteomes" id="UP001432146">
    <property type="component" value="Unassembled WGS sequence"/>
</dbReference>
<evidence type="ECO:0000313" key="1">
    <source>
        <dbReference type="EMBL" id="KAK9310551.1"/>
    </source>
</evidence>
<organism evidence="1 2">
    <name type="scientific">Tetragonisca angustula</name>
    <dbReference type="NCBI Taxonomy" id="166442"/>
    <lineage>
        <taxon>Eukaryota</taxon>
        <taxon>Metazoa</taxon>
        <taxon>Ecdysozoa</taxon>
        <taxon>Arthropoda</taxon>
        <taxon>Hexapoda</taxon>
        <taxon>Insecta</taxon>
        <taxon>Pterygota</taxon>
        <taxon>Neoptera</taxon>
        <taxon>Endopterygota</taxon>
        <taxon>Hymenoptera</taxon>
        <taxon>Apocrita</taxon>
        <taxon>Aculeata</taxon>
        <taxon>Apoidea</taxon>
        <taxon>Anthophila</taxon>
        <taxon>Apidae</taxon>
        <taxon>Tetragonisca</taxon>
    </lineage>
</organism>
<sequence length="141" mass="17265">MWKVEWNGLNPGEKMRKLNEIIKEAARKAGMIRTRKTKPRQAWFDKECKDKRKEVWKDLKAYLKSKKEEDRLKVVGKRKELKKLYLRKKMQKQEEKWEEIESSRTITEFWKNIGKFRQGKRARGAKIEKEDWLRHFCQLLA</sequence>
<name>A0AAW1AKP5_9HYME</name>
<reference evidence="1 2" key="1">
    <citation type="submission" date="2024-05" db="EMBL/GenBank/DDBJ databases">
        <title>The nuclear and mitochondrial genome assemblies of Tetragonisca angustula (Apidae: Meliponini), a tiny yet remarkable pollinator in the Neotropics.</title>
        <authorList>
            <person name="Ferrari R."/>
            <person name="Ricardo P.C."/>
            <person name="Dias F.C."/>
            <person name="Araujo N.S."/>
            <person name="Soares D.O."/>
            <person name="Zhou Q.-S."/>
            <person name="Zhu C.-D."/>
            <person name="Coutinho L."/>
            <person name="Airas M.C."/>
            <person name="Batista T.M."/>
        </authorList>
    </citation>
    <scope>NUCLEOTIDE SEQUENCE [LARGE SCALE GENOMIC DNA]</scope>
    <source>
        <strain evidence="1">ASF017062</strain>
        <tissue evidence="1">Abdomen</tissue>
    </source>
</reference>
<gene>
    <name evidence="1" type="ORF">QLX08_000128</name>
</gene>
<dbReference type="AlphaFoldDB" id="A0AAW1AKP5"/>
<dbReference type="EMBL" id="JAWNGG020000002">
    <property type="protein sequence ID" value="KAK9310551.1"/>
    <property type="molecule type" value="Genomic_DNA"/>
</dbReference>
<comment type="caution">
    <text evidence="1">The sequence shown here is derived from an EMBL/GenBank/DDBJ whole genome shotgun (WGS) entry which is preliminary data.</text>
</comment>
<accession>A0AAW1AKP5</accession>
<keyword evidence="2" id="KW-1185">Reference proteome</keyword>
<evidence type="ECO:0000313" key="2">
    <source>
        <dbReference type="Proteomes" id="UP001432146"/>
    </source>
</evidence>
<protein>
    <submittedName>
        <fullName evidence="1">Uncharacterized protein</fullName>
    </submittedName>
</protein>